<feature type="binding site" evidence="4">
    <location>
        <position position="242"/>
    </location>
    <ligand>
        <name>(3S)-3-hydroxy-3-methylglutaryl-CoA</name>
        <dbReference type="ChEBI" id="CHEBI:43074"/>
    </ligand>
</feature>
<dbReference type="FunFam" id="3.40.47.10:FF:000045">
    <property type="entry name" value="Hydroxymethylglutaryl-CoA synthase"/>
    <property type="match status" value="1"/>
</dbReference>
<evidence type="ECO:0000313" key="8">
    <source>
        <dbReference type="Proteomes" id="UP000255091"/>
    </source>
</evidence>
<dbReference type="PANTHER" id="PTHR43323:SF2">
    <property type="entry name" value="HYDROXYMETHYLGLUTARYL-COA SYNTHASE"/>
    <property type="match status" value="1"/>
</dbReference>
<evidence type="ECO:0000259" key="5">
    <source>
        <dbReference type="Pfam" id="PF01154"/>
    </source>
</evidence>
<name>A0A380DX60_STAAU</name>
<evidence type="ECO:0000256" key="3">
    <source>
        <dbReference type="PIRSR" id="PIRSR611554-1"/>
    </source>
</evidence>
<dbReference type="SUPFAM" id="SSF53901">
    <property type="entry name" value="Thiolase-like"/>
    <property type="match status" value="2"/>
</dbReference>
<feature type="active site" description="Proton donor/acceptor" evidence="3">
    <location>
        <position position="233"/>
    </location>
</feature>
<evidence type="ECO:0000313" key="7">
    <source>
        <dbReference type="EMBL" id="SUK61431.1"/>
    </source>
</evidence>
<dbReference type="Pfam" id="PF08540">
    <property type="entry name" value="HMG_CoA_synt_C"/>
    <property type="match status" value="2"/>
</dbReference>
<dbReference type="GO" id="GO:0004421">
    <property type="term" value="F:hydroxymethylglutaryl-CoA synthase activity"/>
    <property type="evidence" value="ECO:0007669"/>
    <property type="project" value="UniProtKB-EC"/>
</dbReference>
<feature type="domain" description="Hydroxymethylglutaryl-coenzyme A synthase C-terminal" evidence="6">
    <location>
        <begin position="264"/>
        <end position="355"/>
    </location>
</feature>
<evidence type="ECO:0000256" key="2">
    <source>
        <dbReference type="ARBA" id="ARBA00022679"/>
    </source>
</evidence>
<dbReference type="Proteomes" id="UP000255091">
    <property type="component" value="Unassembled WGS sequence"/>
</dbReference>
<sequence length="392" mass="43428">MTIGIDKINFYVPKYYVDMAKLAEARQVDPNKFLIGIGQTEMAVSPVNQDIVSMGANAAKDIITDEDKKKIGMVIVATESAVDAAKAAAVQIHNLLGIQPFARCFEMKEACYAATPAIQLAKDYLATRPNEKVLVIATDTARYGLNSGGEPTQGAGAVAMVIAHNPSILALNEDAVAYTEDVYDFWRPTGHKYPLVDGALSKDAYIRSFQQSWNEYAKRQGKSLADFASLCFHVPFTKMGKKALESIIDNADETTQERLRSGYEDAVDYNRYVGNIYTGSLYLSLISLLENRDLQAGETIGLFSYGSGSVGEFYSATLVEGYKNHLDQAAHKALLNNRTEVSVDAYETFFKRFDDVDFDEEQDAVHEDRHIFYLSILKITFANITDQSNLCI</sequence>
<dbReference type="NCBIfam" id="TIGR01835">
    <property type="entry name" value="HMG-CoA-S_prok"/>
    <property type="match status" value="1"/>
</dbReference>
<feature type="active site" description="Acyl-thioester intermediate" evidence="3">
    <location>
        <position position="111"/>
    </location>
</feature>
<feature type="binding site" evidence="4">
    <location>
        <position position="148"/>
    </location>
    <ligand>
        <name>substrate</name>
    </ligand>
</feature>
<feature type="binding site" evidence="4">
    <location>
        <position position="275"/>
    </location>
    <ligand>
        <name>(3S)-3-hydroxy-3-methylglutaryl-CoA</name>
        <dbReference type="ChEBI" id="CHEBI:43074"/>
    </ligand>
</feature>
<dbReference type="PANTHER" id="PTHR43323">
    <property type="entry name" value="3-HYDROXY-3-METHYLGLUTARYL COENZYME A SYNTHASE"/>
    <property type="match status" value="1"/>
</dbReference>
<dbReference type="EMBL" id="UHAP01000001">
    <property type="protein sequence ID" value="SUK61431.1"/>
    <property type="molecule type" value="Genomic_DNA"/>
</dbReference>
<dbReference type="GO" id="GO:0006084">
    <property type="term" value="P:acetyl-CoA metabolic process"/>
    <property type="evidence" value="ECO:0007669"/>
    <property type="project" value="InterPro"/>
</dbReference>
<dbReference type="InterPro" id="IPR013528">
    <property type="entry name" value="HMG_CoA_synth_N"/>
</dbReference>
<dbReference type="CDD" id="cd00827">
    <property type="entry name" value="init_cond_enzymes"/>
    <property type="match status" value="1"/>
</dbReference>
<reference evidence="7 8" key="1">
    <citation type="submission" date="2018-06" db="EMBL/GenBank/DDBJ databases">
        <authorList>
            <consortium name="Pathogen Informatics"/>
            <person name="Doyle S."/>
        </authorList>
    </citation>
    <scope>NUCLEOTIDE SEQUENCE [LARGE SCALE GENOMIC DNA]</scope>
    <source>
        <strain evidence="7 8">NCTC6133</strain>
    </source>
</reference>
<dbReference type="EC" id="2.3.3.-" evidence="7"/>
<dbReference type="Gene3D" id="3.40.47.10">
    <property type="match status" value="2"/>
</dbReference>
<dbReference type="InterPro" id="IPR011554">
    <property type="entry name" value="HMG_CoA_synthase_prok"/>
</dbReference>
<dbReference type="AlphaFoldDB" id="A0A380DX60"/>
<evidence type="ECO:0000256" key="4">
    <source>
        <dbReference type="PIRSR" id="PIRSR611554-2"/>
    </source>
</evidence>
<accession>A0A380DX60</accession>
<protein>
    <submittedName>
        <fullName evidence="7">Hydroxymethylglutaryl-CoA synthase</fullName>
        <ecNumber evidence="7">2.3.3.-</ecNumber>
        <ecNumber evidence="7">2.3.3.10</ecNumber>
    </submittedName>
</protein>
<dbReference type="InterPro" id="IPR013746">
    <property type="entry name" value="HMG_CoA_synt_C_dom"/>
</dbReference>
<keyword evidence="7" id="KW-0012">Acyltransferase</keyword>
<feature type="active site" description="Proton donor/acceptor" evidence="3">
    <location>
        <position position="79"/>
    </location>
</feature>
<feature type="domain" description="Hydroxymethylglutaryl-coenzyme A synthase N-terminal" evidence="5">
    <location>
        <begin position="3"/>
        <end position="164"/>
    </location>
</feature>
<feature type="domain" description="Hydroxymethylglutaryl-coenzyme A synthase C-terminal" evidence="6">
    <location>
        <begin position="177"/>
        <end position="250"/>
    </location>
</feature>
<evidence type="ECO:0000256" key="1">
    <source>
        <dbReference type="ARBA" id="ARBA00007061"/>
    </source>
</evidence>
<comment type="similarity">
    <text evidence="1">Belongs to the thiolase-like superfamily. HMG-CoA synthase family.</text>
</comment>
<dbReference type="InterPro" id="IPR016039">
    <property type="entry name" value="Thiolase-like"/>
</dbReference>
<dbReference type="EC" id="2.3.3.10" evidence="7"/>
<dbReference type="Pfam" id="PF01154">
    <property type="entry name" value="HMG_CoA_synt_N"/>
    <property type="match status" value="1"/>
</dbReference>
<evidence type="ECO:0000259" key="6">
    <source>
        <dbReference type="Pfam" id="PF08540"/>
    </source>
</evidence>
<feature type="binding site" evidence="4">
    <location>
        <position position="143"/>
    </location>
    <ligand>
        <name>(3S)-3-hydroxy-3-methylglutaryl-CoA</name>
        <dbReference type="ChEBI" id="CHEBI:43074"/>
    </ligand>
</feature>
<organism evidence="7 8">
    <name type="scientific">Staphylococcus aureus</name>
    <dbReference type="NCBI Taxonomy" id="1280"/>
    <lineage>
        <taxon>Bacteria</taxon>
        <taxon>Bacillati</taxon>
        <taxon>Bacillota</taxon>
        <taxon>Bacilli</taxon>
        <taxon>Bacillales</taxon>
        <taxon>Staphylococcaceae</taxon>
        <taxon>Staphylococcus</taxon>
    </lineage>
</organism>
<proteinExistence type="inferred from homology"/>
<keyword evidence="2 7" id="KW-0808">Transferase</keyword>
<gene>
    <name evidence="7" type="primary">mvaS</name>
    <name evidence="7" type="ORF">NCTC6133_03422</name>
</gene>
<feature type="binding site" evidence="4">
    <location>
        <position position="29"/>
    </location>
    <ligand>
        <name>(3S)-3-hydroxy-3-methylglutaryl-CoA</name>
        <dbReference type="ChEBI" id="CHEBI:43074"/>
    </ligand>
</feature>